<gene>
    <name evidence="4" type="ORF">BACPLE_00051</name>
</gene>
<name>B5CU57_PHOPM</name>
<keyword evidence="2 4" id="KW-0808">Transferase</keyword>
<accession>B5CU57</accession>
<evidence type="ECO:0000259" key="3">
    <source>
        <dbReference type="Pfam" id="PF00535"/>
    </source>
</evidence>
<reference evidence="4 5" key="2">
    <citation type="submission" date="2008-08" db="EMBL/GenBank/DDBJ databases">
        <authorList>
            <person name="Fulton L."/>
            <person name="Clifton S."/>
            <person name="Fulton B."/>
            <person name="Xu J."/>
            <person name="Minx P."/>
            <person name="Pepin K.H."/>
            <person name="Johnson M."/>
            <person name="Thiruvilangam P."/>
            <person name="Bhonagiri V."/>
            <person name="Nash W.E."/>
            <person name="Mardis E.R."/>
            <person name="Wilson R.K."/>
        </authorList>
    </citation>
    <scope>NUCLEOTIDE SEQUENCE [LARGE SCALE GENOMIC DNA]</scope>
    <source>
        <strain evidence="5">DSM 17135 / JCM 12973 / M2</strain>
    </source>
</reference>
<dbReference type="InterPro" id="IPR001173">
    <property type="entry name" value="Glyco_trans_2-like"/>
</dbReference>
<evidence type="ECO:0000313" key="5">
    <source>
        <dbReference type="Proteomes" id="UP000003452"/>
    </source>
</evidence>
<evidence type="ECO:0000313" key="4">
    <source>
        <dbReference type="EMBL" id="EDY97264.1"/>
    </source>
</evidence>
<dbReference type="AlphaFoldDB" id="B5CU57"/>
<evidence type="ECO:0000256" key="2">
    <source>
        <dbReference type="ARBA" id="ARBA00022679"/>
    </source>
</evidence>
<reference evidence="4 5" key="1">
    <citation type="submission" date="2008-08" db="EMBL/GenBank/DDBJ databases">
        <title>Draft genome sequence of Bacteroides plebeius (DSM 17135).</title>
        <authorList>
            <person name="Sudarsanam P."/>
            <person name="Ley R."/>
            <person name="Guruge J."/>
            <person name="Turnbaugh P.J."/>
            <person name="Mahowald M."/>
            <person name="Liep D."/>
            <person name="Gordon J."/>
        </authorList>
    </citation>
    <scope>NUCLEOTIDE SEQUENCE [LARGE SCALE GENOMIC DNA]</scope>
    <source>
        <strain evidence="5">DSM 17135 / JCM 12973 / M2</strain>
    </source>
</reference>
<dbReference type="HOGENOM" id="CLU_025996_25_0_10"/>
<keyword evidence="1 4" id="KW-0328">Glycosyltransferase</keyword>
<dbReference type="Gene3D" id="3.90.550.10">
    <property type="entry name" value="Spore Coat Polysaccharide Biosynthesis Protein SpsA, Chain A"/>
    <property type="match status" value="1"/>
</dbReference>
<dbReference type="EC" id="2.4.-.-" evidence="4"/>
<dbReference type="SUPFAM" id="SSF53448">
    <property type="entry name" value="Nucleotide-diphospho-sugar transferases"/>
    <property type="match status" value="1"/>
</dbReference>
<feature type="domain" description="Glycosyltransferase 2-like" evidence="3">
    <location>
        <begin position="8"/>
        <end position="122"/>
    </location>
</feature>
<dbReference type="Proteomes" id="UP000003452">
    <property type="component" value="Unassembled WGS sequence"/>
</dbReference>
<sequence>MPMSALISVIVPVYKVEPYLHRCVESILKQTYTNLEIILVDDGSPDKCGEICDELASTDKRIQVIHQKNKGLSGARNSGLNIATGEYIAFVDSDDCLHPEMYKRLYEDICLHNVKLAFCQANMCHGEVIKVTCNQPTVCKEKNYVMYRSLSESIWWAAWTKLYHRSLLENIRFPEGRTNEDYAVMMLIYDQCEQIAINFNRLYNYCIRENSICTSSLNIHKFDQLISAEEVLIYIKERHPEFKKFAEAILMSSCLGLLHALHKEDKKKDFTAQEKKIYQLIQKYFSTAIWNNKILTKQRILLLAARIHPTIYKRCITLYEHIKNQKK</sequence>
<comment type="caution">
    <text evidence="4">The sequence shown here is derived from an EMBL/GenBank/DDBJ whole genome shotgun (WGS) entry which is preliminary data.</text>
</comment>
<dbReference type="CDD" id="cd00761">
    <property type="entry name" value="Glyco_tranf_GTA_type"/>
    <property type="match status" value="1"/>
</dbReference>
<dbReference type="PANTHER" id="PTHR22916:SF51">
    <property type="entry name" value="GLYCOSYLTRANSFERASE EPSH-RELATED"/>
    <property type="match status" value="1"/>
</dbReference>
<dbReference type="eggNOG" id="COG1215">
    <property type="taxonomic scope" value="Bacteria"/>
</dbReference>
<organism evidence="4 5">
    <name type="scientific">Phocaeicola plebeius (strain DSM 17135 / JCM 12973 / CCUG 54634 / M2)</name>
    <name type="common">Bacteroides plebeius</name>
    <dbReference type="NCBI Taxonomy" id="484018"/>
    <lineage>
        <taxon>Bacteria</taxon>
        <taxon>Pseudomonadati</taxon>
        <taxon>Bacteroidota</taxon>
        <taxon>Bacteroidia</taxon>
        <taxon>Bacteroidales</taxon>
        <taxon>Bacteroidaceae</taxon>
        <taxon>Phocaeicola</taxon>
    </lineage>
</organism>
<dbReference type="EMBL" id="ABQC02000002">
    <property type="protein sequence ID" value="EDY97264.1"/>
    <property type="molecule type" value="Genomic_DNA"/>
</dbReference>
<protein>
    <submittedName>
        <fullName evidence="4">Glycosyltransferase, group 2 family protein</fullName>
        <ecNumber evidence="4">2.4.-.-</ecNumber>
    </submittedName>
</protein>
<evidence type="ECO:0000256" key="1">
    <source>
        <dbReference type="ARBA" id="ARBA00022676"/>
    </source>
</evidence>
<dbReference type="GO" id="GO:0016758">
    <property type="term" value="F:hexosyltransferase activity"/>
    <property type="evidence" value="ECO:0007669"/>
    <property type="project" value="UniProtKB-ARBA"/>
</dbReference>
<dbReference type="PANTHER" id="PTHR22916">
    <property type="entry name" value="GLYCOSYLTRANSFERASE"/>
    <property type="match status" value="1"/>
</dbReference>
<dbReference type="InterPro" id="IPR029044">
    <property type="entry name" value="Nucleotide-diphossugar_trans"/>
</dbReference>
<proteinExistence type="predicted"/>
<dbReference type="Pfam" id="PF00535">
    <property type="entry name" value="Glycos_transf_2"/>
    <property type="match status" value="1"/>
</dbReference>